<evidence type="ECO:0000256" key="1">
    <source>
        <dbReference type="ARBA" id="ARBA00006817"/>
    </source>
</evidence>
<comment type="similarity">
    <text evidence="1">Belongs to the AHA1 family.</text>
</comment>
<dbReference type="SUPFAM" id="SSF55961">
    <property type="entry name" value="Bet v1-like"/>
    <property type="match status" value="1"/>
</dbReference>
<sequence length="164" mass="18061">MTPKPTGTVTRTELIITRAFRAPIDDGWASITESDRTARWYGPWTSTDQPPRPGSTVSVQLLFEEGQPWGDARIEACVPPTSLHLALLAGPSEEDMWHVALDLVESSGSTRLTLTQQLGPGIDPADIGPGWEYYLDMLVAARNGMPLPDFADYYPLMSEHYSAK</sequence>
<dbReference type="InterPro" id="IPR013538">
    <property type="entry name" value="ASHA1/2-like_C"/>
</dbReference>
<proteinExistence type="inferred from homology"/>
<name>A0A927JE88_9ACTN</name>
<accession>A0A927JE88</accession>
<evidence type="ECO:0000313" key="3">
    <source>
        <dbReference type="EMBL" id="MBD8507580.1"/>
    </source>
</evidence>
<evidence type="ECO:0000313" key="4">
    <source>
        <dbReference type="Proteomes" id="UP000642993"/>
    </source>
</evidence>
<dbReference type="InterPro" id="IPR023393">
    <property type="entry name" value="START-like_dom_sf"/>
</dbReference>
<feature type="domain" description="Activator of Hsp90 ATPase homologue 1/2-like C-terminal" evidence="2">
    <location>
        <begin position="22"/>
        <end position="140"/>
    </location>
</feature>
<organism evidence="3 4">
    <name type="scientific">Lolliginicoccus lacisalsi</name>
    <dbReference type="NCBI Taxonomy" id="2742202"/>
    <lineage>
        <taxon>Bacteria</taxon>
        <taxon>Bacillati</taxon>
        <taxon>Actinomycetota</taxon>
        <taxon>Actinomycetes</taxon>
        <taxon>Mycobacteriales</taxon>
        <taxon>Hoyosellaceae</taxon>
        <taxon>Lolliginicoccus</taxon>
    </lineage>
</organism>
<protein>
    <submittedName>
        <fullName evidence="3">SRPBCC domain-containing protein</fullName>
    </submittedName>
</protein>
<gene>
    <name evidence="3" type="ORF">HT102_13920</name>
</gene>
<dbReference type="AlphaFoldDB" id="A0A927JE88"/>
<dbReference type="Gene3D" id="3.30.530.20">
    <property type="match status" value="1"/>
</dbReference>
<dbReference type="Pfam" id="PF08327">
    <property type="entry name" value="AHSA1"/>
    <property type="match status" value="1"/>
</dbReference>
<evidence type="ECO:0000259" key="2">
    <source>
        <dbReference type="Pfam" id="PF08327"/>
    </source>
</evidence>
<dbReference type="RefSeq" id="WP_192040045.1">
    <property type="nucleotide sequence ID" value="NZ_JACYWE010000009.1"/>
</dbReference>
<dbReference type="EMBL" id="JACYWE010000009">
    <property type="protein sequence ID" value="MBD8507580.1"/>
    <property type="molecule type" value="Genomic_DNA"/>
</dbReference>
<keyword evidence="4" id="KW-1185">Reference proteome</keyword>
<dbReference type="Proteomes" id="UP000642993">
    <property type="component" value="Unassembled WGS sequence"/>
</dbReference>
<reference evidence="3" key="1">
    <citation type="submission" date="2020-09" db="EMBL/GenBank/DDBJ databases">
        <title>Hoyosella lacisalsi sp. nov., a halotolerant actinobacterium isolated from soil of Lake Gudzhirganskoe.</title>
        <authorList>
            <person name="Yang Q."/>
            <person name="Guo P.Y."/>
            <person name="Liu S.W."/>
            <person name="Li F.N."/>
            <person name="Sun C.H."/>
        </authorList>
    </citation>
    <scope>NUCLEOTIDE SEQUENCE</scope>
    <source>
        <strain evidence="3">G463</strain>
    </source>
</reference>
<comment type="caution">
    <text evidence="3">The sequence shown here is derived from an EMBL/GenBank/DDBJ whole genome shotgun (WGS) entry which is preliminary data.</text>
</comment>